<comment type="caution">
    <text evidence="2">The sequence shown here is derived from an EMBL/GenBank/DDBJ whole genome shotgun (WGS) entry which is preliminary data.</text>
</comment>
<name>X1E5N3_9ZZZZ</name>
<proteinExistence type="predicted"/>
<feature type="transmembrane region" description="Helical" evidence="1">
    <location>
        <begin position="7"/>
        <end position="29"/>
    </location>
</feature>
<dbReference type="EMBL" id="BART01033916">
    <property type="protein sequence ID" value="GAH12479.1"/>
    <property type="molecule type" value="Genomic_DNA"/>
</dbReference>
<gene>
    <name evidence="2" type="ORF">S01H4_58120</name>
</gene>
<keyword evidence="1" id="KW-1133">Transmembrane helix</keyword>
<keyword evidence="1" id="KW-0812">Transmembrane</keyword>
<dbReference type="AlphaFoldDB" id="X1E5N3"/>
<keyword evidence="1" id="KW-0472">Membrane</keyword>
<protein>
    <submittedName>
        <fullName evidence="2">Uncharacterized protein</fullName>
    </submittedName>
</protein>
<evidence type="ECO:0000313" key="2">
    <source>
        <dbReference type="EMBL" id="GAH12479.1"/>
    </source>
</evidence>
<evidence type="ECO:0000256" key="1">
    <source>
        <dbReference type="SAM" id="Phobius"/>
    </source>
</evidence>
<sequence>MELTITNLIKIIIGVLVFVIVVVGIYIFFKDYVIDFFKNIG</sequence>
<reference evidence="2" key="1">
    <citation type="journal article" date="2014" name="Front. Microbiol.">
        <title>High frequency of phylogenetically diverse reductive dehalogenase-homologous genes in deep subseafloor sedimentary metagenomes.</title>
        <authorList>
            <person name="Kawai M."/>
            <person name="Futagami T."/>
            <person name="Toyoda A."/>
            <person name="Takaki Y."/>
            <person name="Nishi S."/>
            <person name="Hori S."/>
            <person name="Arai W."/>
            <person name="Tsubouchi T."/>
            <person name="Morono Y."/>
            <person name="Uchiyama I."/>
            <person name="Ito T."/>
            <person name="Fujiyama A."/>
            <person name="Inagaki F."/>
            <person name="Takami H."/>
        </authorList>
    </citation>
    <scope>NUCLEOTIDE SEQUENCE</scope>
    <source>
        <strain evidence="2">Expedition CK06-06</strain>
    </source>
</reference>
<accession>X1E5N3</accession>
<feature type="non-terminal residue" evidence="2">
    <location>
        <position position="41"/>
    </location>
</feature>
<organism evidence="2">
    <name type="scientific">marine sediment metagenome</name>
    <dbReference type="NCBI Taxonomy" id="412755"/>
    <lineage>
        <taxon>unclassified sequences</taxon>
        <taxon>metagenomes</taxon>
        <taxon>ecological metagenomes</taxon>
    </lineage>
</organism>